<evidence type="ECO:0000313" key="2">
    <source>
        <dbReference type="EMBL" id="RFZ90572.1"/>
    </source>
</evidence>
<dbReference type="AlphaFoldDB" id="A0A372NNQ3"/>
<feature type="domain" description="KTSC" evidence="1">
    <location>
        <begin position="7"/>
        <end position="65"/>
    </location>
</feature>
<dbReference type="RefSeq" id="WP_117393984.1">
    <property type="nucleotide sequence ID" value="NZ_QWDC01000004.1"/>
</dbReference>
<gene>
    <name evidence="2" type="ORF">D0C36_21410</name>
</gene>
<evidence type="ECO:0000313" key="3">
    <source>
        <dbReference type="Proteomes" id="UP000264217"/>
    </source>
</evidence>
<dbReference type="OrthoDB" id="8450910at2"/>
<comment type="caution">
    <text evidence="2">The sequence shown here is derived from an EMBL/GenBank/DDBJ whole genome shotgun (WGS) entry which is preliminary data.</text>
</comment>
<dbReference type="Pfam" id="PF13619">
    <property type="entry name" value="KTSC"/>
    <property type="match status" value="1"/>
</dbReference>
<evidence type="ECO:0000259" key="1">
    <source>
        <dbReference type="Pfam" id="PF13619"/>
    </source>
</evidence>
<dbReference type="EMBL" id="QWDC01000004">
    <property type="protein sequence ID" value="RFZ90572.1"/>
    <property type="molecule type" value="Genomic_DNA"/>
</dbReference>
<proteinExistence type="predicted"/>
<sequence>MRRHKVESSALESIGYDAGKQILELEFRDNHSVWQYFGIRPSTYRKFISAESLGRYFVKRIKGRYPELKLI</sequence>
<reference evidence="2 3" key="1">
    <citation type="submission" date="2018-08" db="EMBL/GenBank/DDBJ databases">
        <title>Mucilaginibacter sp. MYSH2.</title>
        <authorList>
            <person name="Seo T."/>
        </authorList>
    </citation>
    <scope>NUCLEOTIDE SEQUENCE [LARGE SCALE GENOMIC DNA]</scope>
    <source>
        <strain evidence="2 3">MYSH2</strain>
    </source>
</reference>
<name>A0A372NNQ3_9SPHI</name>
<dbReference type="Proteomes" id="UP000264217">
    <property type="component" value="Unassembled WGS sequence"/>
</dbReference>
<protein>
    <submittedName>
        <fullName evidence="2">KTSC domain-containing protein</fullName>
    </submittedName>
</protein>
<accession>A0A372NNQ3</accession>
<organism evidence="2 3">
    <name type="scientific">Mucilaginibacter conchicola</name>
    <dbReference type="NCBI Taxonomy" id="2303333"/>
    <lineage>
        <taxon>Bacteria</taxon>
        <taxon>Pseudomonadati</taxon>
        <taxon>Bacteroidota</taxon>
        <taxon>Sphingobacteriia</taxon>
        <taxon>Sphingobacteriales</taxon>
        <taxon>Sphingobacteriaceae</taxon>
        <taxon>Mucilaginibacter</taxon>
    </lineage>
</organism>
<keyword evidence="3" id="KW-1185">Reference proteome</keyword>
<dbReference type="InterPro" id="IPR025309">
    <property type="entry name" value="KTSC_dom"/>
</dbReference>